<feature type="domain" description="RNase H type-1" evidence="1">
    <location>
        <begin position="1"/>
        <end position="128"/>
    </location>
</feature>
<dbReference type="Gene3D" id="3.30.420.10">
    <property type="entry name" value="Ribonuclease H-like superfamily/Ribonuclease H"/>
    <property type="match status" value="1"/>
</dbReference>
<sequence>MGFAWIEVSNYSDTTSIPPVAFMDALSFNPSSTKAEVYALLTTIISVPNGSKVDIYTDSLNVIDTFHKVTNKLTSIRQLLKCNNNISWRLIDTLINKKQLLVSLHKVKAHSDDRLNDMADNFSNMARSLPPIEINPTQLPGSLMTPLWASIAPLDRNIRKFCHSVTDCHTFDNFLGNSSLIPIFDRFPITFIHWPLTQSWLHYNSTSDICSTTKSAYDAFKIKSLNHILPCGDILLKHYSDLYPATGIPFCLDQPDSNDHLGFCANLFPFINTTLDHHKSILFKLIDSNVSSNSSILPSINSYELFSPIDNNNYFNHQIYLILHQLIPQNLYNLIRSFTFNDKLTRTIIWDFLLSLHEHLYKQIWPRQCTHLRI</sequence>
<dbReference type="STRING" id="1432141.A0A015JCN1"/>
<accession>A0A015JCN1</accession>
<dbReference type="Proteomes" id="UP000022910">
    <property type="component" value="Unassembled WGS sequence"/>
</dbReference>
<dbReference type="HOGENOM" id="CLU_028552_0_0_1"/>
<organism evidence="2 3">
    <name type="scientific">Rhizophagus irregularis (strain DAOM 197198w)</name>
    <name type="common">Glomus intraradices</name>
    <dbReference type="NCBI Taxonomy" id="1432141"/>
    <lineage>
        <taxon>Eukaryota</taxon>
        <taxon>Fungi</taxon>
        <taxon>Fungi incertae sedis</taxon>
        <taxon>Mucoromycota</taxon>
        <taxon>Glomeromycotina</taxon>
        <taxon>Glomeromycetes</taxon>
        <taxon>Glomerales</taxon>
        <taxon>Glomeraceae</taxon>
        <taxon>Rhizophagus</taxon>
    </lineage>
</organism>
<evidence type="ECO:0000313" key="3">
    <source>
        <dbReference type="Proteomes" id="UP000022910"/>
    </source>
</evidence>
<dbReference type="AlphaFoldDB" id="A0A015JCN1"/>
<dbReference type="Pfam" id="PF00075">
    <property type="entry name" value="RNase_H"/>
    <property type="match status" value="1"/>
</dbReference>
<dbReference type="PROSITE" id="PS50879">
    <property type="entry name" value="RNASE_H_1"/>
    <property type="match status" value="1"/>
</dbReference>
<gene>
    <name evidence="2" type="ORF">RirG_140400</name>
</gene>
<dbReference type="SUPFAM" id="SSF53098">
    <property type="entry name" value="Ribonuclease H-like"/>
    <property type="match status" value="1"/>
</dbReference>
<dbReference type="GO" id="GO:0003676">
    <property type="term" value="F:nucleic acid binding"/>
    <property type="evidence" value="ECO:0007669"/>
    <property type="project" value="InterPro"/>
</dbReference>
<dbReference type="EMBL" id="JEMT01022916">
    <property type="protein sequence ID" value="EXX64690.1"/>
    <property type="molecule type" value="Genomic_DNA"/>
</dbReference>
<dbReference type="GO" id="GO:0004523">
    <property type="term" value="F:RNA-DNA hybrid ribonuclease activity"/>
    <property type="evidence" value="ECO:0007669"/>
    <property type="project" value="InterPro"/>
</dbReference>
<protein>
    <recommendedName>
        <fullName evidence="1">RNase H type-1 domain-containing protein</fullName>
    </recommendedName>
</protein>
<dbReference type="InterPro" id="IPR036397">
    <property type="entry name" value="RNaseH_sf"/>
</dbReference>
<dbReference type="InterPro" id="IPR012337">
    <property type="entry name" value="RNaseH-like_sf"/>
</dbReference>
<keyword evidence="3" id="KW-1185">Reference proteome</keyword>
<comment type="caution">
    <text evidence="2">The sequence shown here is derived from an EMBL/GenBank/DDBJ whole genome shotgun (WGS) entry which is preliminary data.</text>
</comment>
<proteinExistence type="predicted"/>
<name>A0A015JCN1_RHIIW</name>
<dbReference type="OrthoDB" id="10330181at2759"/>
<dbReference type="InterPro" id="IPR002156">
    <property type="entry name" value="RNaseH_domain"/>
</dbReference>
<reference evidence="2 3" key="1">
    <citation type="submission" date="2014-02" db="EMBL/GenBank/DDBJ databases">
        <title>Single nucleus genome sequencing reveals high similarity among nuclei of an endomycorrhizal fungus.</title>
        <authorList>
            <person name="Lin K."/>
            <person name="Geurts R."/>
            <person name="Zhang Z."/>
            <person name="Limpens E."/>
            <person name="Saunders D.G."/>
            <person name="Mu D."/>
            <person name="Pang E."/>
            <person name="Cao H."/>
            <person name="Cha H."/>
            <person name="Lin T."/>
            <person name="Zhou Q."/>
            <person name="Shang Y."/>
            <person name="Li Y."/>
            <person name="Ivanov S."/>
            <person name="Sharma T."/>
            <person name="Velzen R.V."/>
            <person name="Ruijter N.D."/>
            <person name="Aanen D.K."/>
            <person name="Win J."/>
            <person name="Kamoun S."/>
            <person name="Bisseling T."/>
            <person name="Huang S."/>
        </authorList>
    </citation>
    <scope>NUCLEOTIDE SEQUENCE [LARGE SCALE GENOMIC DNA]</scope>
    <source>
        <strain evidence="3">DAOM197198w</strain>
    </source>
</reference>
<evidence type="ECO:0000259" key="1">
    <source>
        <dbReference type="PROSITE" id="PS50879"/>
    </source>
</evidence>
<evidence type="ECO:0000313" key="2">
    <source>
        <dbReference type="EMBL" id="EXX64690.1"/>
    </source>
</evidence>